<comment type="caution">
    <text evidence="14">The sequence shown here is derived from an EMBL/GenBank/DDBJ whole genome shotgun (WGS) entry which is preliminary data.</text>
</comment>
<keyword evidence="15" id="KW-1185">Reference proteome</keyword>
<evidence type="ECO:0000256" key="7">
    <source>
        <dbReference type="ARBA" id="ARBA00023077"/>
    </source>
</evidence>
<dbReference type="NCBIfam" id="TIGR04056">
    <property type="entry name" value="OMP_RagA_SusC"/>
    <property type="match status" value="1"/>
</dbReference>
<proteinExistence type="inferred from homology"/>
<evidence type="ECO:0000256" key="4">
    <source>
        <dbReference type="ARBA" id="ARBA00022496"/>
    </source>
</evidence>
<name>A0A562TDE0_CHIJA</name>
<dbReference type="GO" id="GO:0006826">
    <property type="term" value="P:iron ion transport"/>
    <property type="evidence" value="ECO:0007669"/>
    <property type="project" value="UniProtKB-KW"/>
</dbReference>
<dbReference type="SMART" id="SM00965">
    <property type="entry name" value="STN"/>
    <property type="match status" value="1"/>
</dbReference>
<evidence type="ECO:0000256" key="1">
    <source>
        <dbReference type="ARBA" id="ARBA00004571"/>
    </source>
</evidence>
<dbReference type="SUPFAM" id="SSF49464">
    <property type="entry name" value="Carboxypeptidase regulatory domain-like"/>
    <property type="match status" value="1"/>
</dbReference>
<evidence type="ECO:0000256" key="8">
    <source>
        <dbReference type="ARBA" id="ARBA00023136"/>
    </source>
</evidence>
<keyword evidence="4" id="KW-0406">Ion transport</keyword>
<dbReference type="InterPro" id="IPR039426">
    <property type="entry name" value="TonB-dep_rcpt-like"/>
</dbReference>
<dbReference type="InterPro" id="IPR008969">
    <property type="entry name" value="CarboxyPept-like_regulatory"/>
</dbReference>
<dbReference type="InterPro" id="IPR037066">
    <property type="entry name" value="Plug_dom_sf"/>
</dbReference>
<comment type="similarity">
    <text evidence="10 11">Belongs to the TonB-dependent receptor family.</text>
</comment>
<dbReference type="SUPFAM" id="SSF56935">
    <property type="entry name" value="Porins"/>
    <property type="match status" value="1"/>
</dbReference>
<dbReference type="Gene3D" id="2.60.40.1120">
    <property type="entry name" value="Carboxypeptidase-like, regulatory domain"/>
    <property type="match status" value="1"/>
</dbReference>
<dbReference type="InterPro" id="IPR023997">
    <property type="entry name" value="TonB-dep_OMP_SusC/RagA_CS"/>
</dbReference>
<keyword evidence="4" id="KW-0410">Iron transport</keyword>
<dbReference type="GO" id="GO:0009279">
    <property type="term" value="C:cell outer membrane"/>
    <property type="evidence" value="ECO:0007669"/>
    <property type="project" value="UniProtKB-SubCell"/>
</dbReference>
<reference evidence="14 15" key="1">
    <citation type="journal article" date="2013" name="Stand. Genomic Sci.">
        <title>Genomic Encyclopedia of Type Strains, Phase I: The one thousand microbial genomes (KMG-I) project.</title>
        <authorList>
            <person name="Kyrpides N.C."/>
            <person name="Woyke T."/>
            <person name="Eisen J.A."/>
            <person name="Garrity G."/>
            <person name="Lilburn T.G."/>
            <person name="Beck B.J."/>
            <person name="Whitman W.B."/>
            <person name="Hugenholtz P."/>
            <person name="Klenk H.P."/>
        </authorList>
    </citation>
    <scope>NUCLEOTIDE SEQUENCE [LARGE SCALE GENOMIC DNA]</scope>
    <source>
        <strain evidence="14 15">DSM 13484</strain>
    </source>
</reference>
<dbReference type="PROSITE" id="PS52016">
    <property type="entry name" value="TONB_DEPENDENT_REC_3"/>
    <property type="match status" value="1"/>
</dbReference>
<keyword evidence="5 10" id="KW-0812">Transmembrane</keyword>
<evidence type="ECO:0000313" key="14">
    <source>
        <dbReference type="EMBL" id="TWI91274.1"/>
    </source>
</evidence>
<evidence type="ECO:0000256" key="10">
    <source>
        <dbReference type="PROSITE-ProRule" id="PRU01360"/>
    </source>
</evidence>
<dbReference type="InterPro" id="IPR000531">
    <property type="entry name" value="Beta-barrel_TonB"/>
</dbReference>
<dbReference type="Pfam" id="PF07715">
    <property type="entry name" value="Plug"/>
    <property type="match status" value="1"/>
</dbReference>
<dbReference type="NCBIfam" id="TIGR04057">
    <property type="entry name" value="SusC_RagA_signa"/>
    <property type="match status" value="1"/>
</dbReference>
<keyword evidence="3 10" id="KW-1134">Transmembrane beta strand</keyword>
<evidence type="ECO:0000256" key="9">
    <source>
        <dbReference type="ARBA" id="ARBA00023237"/>
    </source>
</evidence>
<evidence type="ECO:0000259" key="13">
    <source>
        <dbReference type="SMART" id="SM00965"/>
    </source>
</evidence>
<dbReference type="Gene3D" id="2.170.130.10">
    <property type="entry name" value="TonB-dependent receptor, plug domain"/>
    <property type="match status" value="1"/>
</dbReference>
<keyword evidence="6" id="KW-0408">Iron</keyword>
<dbReference type="InterPro" id="IPR012910">
    <property type="entry name" value="Plug_dom"/>
</dbReference>
<feature type="domain" description="Secretin/TonB short N-terminal" evidence="13">
    <location>
        <begin position="72"/>
        <end position="123"/>
    </location>
</feature>
<keyword evidence="9 10" id="KW-0998">Cell outer membrane</keyword>
<protein>
    <submittedName>
        <fullName evidence="14">TonB-linked SusC/RagA family outer membrane protein</fullName>
    </submittedName>
</protein>
<dbReference type="EMBL" id="VLLG01000002">
    <property type="protein sequence ID" value="TWI91274.1"/>
    <property type="molecule type" value="Genomic_DNA"/>
</dbReference>
<feature type="region of interest" description="Disordered" evidence="12">
    <location>
        <begin position="130"/>
        <end position="149"/>
    </location>
</feature>
<evidence type="ECO:0000256" key="2">
    <source>
        <dbReference type="ARBA" id="ARBA00022448"/>
    </source>
</evidence>
<comment type="subcellular location">
    <subcellularLocation>
        <location evidence="1 10">Cell outer membrane</location>
        <topology evidence="1 10">Multi-pass membrane protein</topology>
    </subcellularLocation>
</comment>
<evidence type="ECO:0000256" key="12">
    <source>
        <dbReference type="SAM" id="MobiDB-lite"/>
    </source>
</evidence>
<dbReference type="OrthoDB" id="9768177at2"/>
<dbReference type="Pfam" id="PF00593">
    <property type="entry name" value="TonB_dep_Rec_b-barrel"/>
    <property type="match status" value="1"/>
</dbReference>
<dbReference type="Gene3D" id="2.40.170.20">
    <property type="entry name" value="TonB-dependent receptor, beta-barrel domain"/>
    <property type="match status" value="1"/>
</dbReference>
<dbReference type="Gene3D" id="3.55.50.30">
    <property type="match status" value="1"/>
</dbReference>
<keyword evidence="8 10" id="KW-0472">Membrane</keyword>
<evidence type="ECO:0000256" key="11">
    <source>
        <dbReference type="RuleBase" id="RU003357"/>
    </source>
</evidence>
<evidence type="ECO:0000256" key="3">
    <source>
        <dbReference type="ARBA" id="ARBA00022452"/>
    </source>
</evidence>
<dbReference type="InterPro" id="IPR023996">
    <property type="entry name" value="TonB-dep_OMP_SusC/RagA"/>
</dbReference>
<dbReference type="AlphaFoldDB" id="A0A562TDE0"/>
<evidence type="ECO:0000313" key="15">
    <source>
        <dbReference type="Proteomes" id="UP000316778"/>
    </source>
</evidence>
<keyword evidence="7 11" id="KW-0798">TonB box</keyword>
<accession>A0A562TDE0</accession>
<dbReference type="Pfam" id="PF13620">
    <property type="entry name" value="CarboxypepD_reg"/>
    <property type="match status" value="1"/>
</dbReference>
<evidence type="ECO:0000256" key="6">
    <source>
        <dbReference type="ARBA" id="ARBA00023004"/>
    </source>
</evidence>
<keyword evidence="2 10" id="KW-0813">Transport</keyword>
<organism evidence="14 15">
    <name type="scientific">Chitinophaga japonensis</name>
    <name type="common">Flexibacter japonensis</name>
    <dbReference type="NCBI Taxonomy" id="104662"/>
    <lineage>
        <taxon>Bacteria</taxon>
        <taxon>Pseudomonadati</taxon>
        <taxon>Bacteroidota</taxon>
        <taxon>Chitinophagia</taxon>
        <taxon>Chitinophagales</taxon>
        <taxon>Chitinophagaceae</taxon>
        <taxon>Chitinophaga</taxon>
    </lineage>
</organism>
<gene>
    <name evidence="14" type="ORF">LX66_0639</name>
</gene>
<dbReference type="InterPro" id="IPR036942">
    <property type="entry name" value="Beta-barrel_TonB_sf"/>
</dbReference>
<evidence type="ECO:0000256" key="5">
    <source>
        <dbReference type="ARBA" id="ARBA00022692"/>
    </source>
</evidence>
<dbReference type="Proteomes" id="UP000316778">
    <property type="component" value="Unassembled WGS sequence"/>
</dbReference>
<sequence length="1092" mass="122160">MKKKRLLSNKKRDFIIRTMRLTFLSISILLTTSMLLPAHAGKGQELRKKVSVQVQRGSLEKALQQLEARLNLSFAYDQQVIQAYHTAPLRFHNQPLDEVLDQLLAGKNLSFKEVNGVIVISAGRKKPVQQPGKLQGKVTDEQGQPLPGATIRVNGSNRNAVSDEQGNFSLALEPGVYTIEVSFISYKTAHIQGVLVKADAPAVVDVQMKADMGSLNEVVVVGYGTQKRGEVTSAVTTVQADNFNQGGIRSPLELIQGKVAGLTITKTQGNNPNAGTSIQLRGVTSLSGTTTPLIVIDGIPGGNLDLLQLNDIESFNVLKDGSAAAIYGTRGNAGVILITTKKGSAGAPRFEYNTYIQRDYTDKKPDMLSADQFRQKIAEGIIPATNDLGGSTNMYDALINDDNLSQYHNLSASGGNEKTNYRVSLYYNDFEGIARANDRQQSGGRLNINQKGMQDRLTLQVNMAANFNKANLLGGGTGDFEQAVSWNPTAPIYNEDGSFYNLEQYYNPYARLFTRLNERDQQTFSGDARMSLSLTDDLSVTVFGSYVRDNYNDRVYRSMDDWEQRQGTSWQGMGYAGKSNQLTWTKTLDPTINYEHGWGPHNLSAIAGYSYQYSALERFNVNNNGFTTDAFQDWNIGSGSAINNTSLPRPGMGSFKEDNTLIAFFGRLNYAYRNKYFVQFILRREGSSRFGANNKWGNFPAVSAGWTISQEKFMQQFRFVNNLKLRVGYGVTGNQGIANYQSLITLSTGGLYPQEGIYYQTYGASRNPNPNLRWEKKLEWNFGLDYALLDHRLSGAIDVYFRETRDLLYRYAAQQPPFVRDNLYTNVGTIQNHGVEILISGIPVQTKDFQWTVDLTANSQFNKLSKLSNELFKATYLTFADIPNPGAMGPAIRLDEGGRIGNFYGKRFAGFSEDGKWLFYKADGSKAPAAEINENDRTIIGNGVPRYNIGLNQTFRYKHFDLTLLFRGKFAFDILNLQEVFFGNRKYLPNNIYSSAFTRHAALNDDPQYSDYYIEKGDFVKLDNLTLGYNLNLRSPYIRNLRLFMTGRNLLTFTSYSGLDPELEDTRFETGVDSRGFYPRTRSWTVGLSVGF</sequence>
<dbReference type="InterPro" id="IPR011662">
    <property type="entry name" value="Secretin/TonB_short_N"/>
</dbReference>
<dbReference type="Pfam" id="PF07660">
    <property type="entry name" value="STN"/>
    <property type="match status" value="1"/>
</dbReference>